<gene>
    <name evidence="10" type="ORF">OGAPHI_006622</name>
</gene>
<feature type="region of interest" description="Disordered" evidence="7">
    <location>
        <begin position="1"/>
        <end position="249"/>
    </location>
</feature>
<organism evidence="10 11">
    <name type="scientific">Ogataea philodendri</name>
    <dbReference type="NCBI Taxonomy" id="1378263"/>
    <lineage>
        <taxon>Eukaryota</taxon>
        <taxon>Fungi</taxon>
        <taxon>Dikarya</taxon>
        <taxon>Ascomycota</taxon>
        <taxon>Saccharomycotina</taxon>
        <taxon>Pichiomycetes</taxon>
        <taxon>Pichiales</taxon>
        <taxon>Pichiaceae</taxon>
        <taxon>Ogataea</taxon>
    </lineage>
</organism>
<evidence type="ECO:0000256" key="5">
    <source>
        <dbReference type="ARBA" id="ARBA00023136"/>
    </source>
</evidence>
<dbReference type="RefSeq" id="XP_046058339.1">
    <property type="nucleotide sequence ID" value="XM_046207927.1"/>
</dbReference>
<feature type="region of interest" description="Disordered" evidence="7">
    <location>
        <begin position="265"/>
        <end position="288"/>
    </location>
</feature>
<keyword evidence="11" id="KW-1185">Reference proteome</keyword>
<dbReference type="GO" id="GO:0071763">
    <property type="term" value="P:nuclear membrane organization"/>
    <property type="evidence" value="ECO:0007669"/>
    <property type="project" value="TreeGrafter"/>
</dbReference>
<dbReference type="OrthoDB" id="2503928at2759"/>
<evidence type="ECO:0000313" key="11">
    <source>
        <dbReference type="Proteomes" id="UP000769157"/>
    </source>
</evidence>
<keyword evidence="2" id="KW-0597">Phosphoprotein</keyword>
<feature type="compositionally biased region" description="Pro residues" evidence="7">
    <location>
        <begin position="96"/>
        <end position="107"/>
    </location>
</feature>
<evidence type="ECO:0000313" key="10">
    <source>
        <dbReference type="EMBL" id="KAH3661215.1"/>
    </source>
</evidence>
<evidence type="ECO:0000256" key="8">
    <source>
        <dbReference type="SAM" id="Phobius"/>
    </source>
</evidence>
<evidence type="ECO:0000256" key="2">
    <source>
        <dbReference type="ARBA" id="ARBA00022553"/>
    </source>
</evidence>
<feature type="compositionally biased region" description="Basic residues" evidence="7">
    <location>
        <begin position="82"/>
        <end position="93"/>
    </location>
</feature>
<feature type="domain" description="Man1/Src1-like C-terminal" evidence="9">
    <location>
        <begin position="335"/>
        <end position="654"/>
    </location>
</feature>
<evidence type="ECO:0000256" key="6">
    <source>
        <dbReference type="ARBA" id="ARBA00023242"/>
    </source>
</evidence>
<feature type="compositionally biased region" description="Basic and acidic residues" evidence="7">
    <location>
        <begin position="21"/>
        <end position="68"/>
    </location>
</feature>
<dbReference type="GO" id="GO:0005783">
    <property type="term" value="C:endoplasmic reticulum"/>
    <property type="evidence" value="ECO:0007669"/>
    <property type="project" value="TreeGrafter"/>
</dbReference>
<proteinExistence type="predicted"/>
<evidence type="ECO:0000259" key="9">
    <source>
        <dbReference type="Pfam" id="PF09402"/>
    </source>
</evidence>
<dbReference type="PANTHER" id="PTHR47808:SF2">
    <property type="entry name" value="LEM DOMAIN-CONTAINING PROTEIN 2"/>
    <property type="match status" value="1"/>
</dbReference>
<protein>
    <recommendedName>
        <fullName evidence="9">Man1/Src1-like C-terminal domain-containing protein</fullName>
    </recommendedName>
</protein>
<dbReference type="AlphaFoldDB" id="A0A9P8NWU8"/>
<reference evidence="10" key="1">
    <citation type="journal article" date="2021" name="Open Biol.">
        <title>Shared evolutionary footprints suggest mitochondrial oxidative damage underlies multiple complex I losses in fungi.</title>
        <authorList>
            <person name="Schikora-Tamarit M.A."/>
            <person name="Marcet-Houben M."/>
            <person name="Nosek J."/>
            <person name="Gabaldon T."/>
        </authorList>
    </citation>
    <scope>NUCLEOTIDE SEQUENCE</scope>
    <source>
        <strain evidence="10">CBS6075</strain>
    </source>
</reference>
<reference evidence="10" key="2">
    <citation type="submission" date="2021-01" db="EMBL/GenBank/DDBJ databases">
        <authorList>
            <person name="Schikora-Tamarit M.A."/>
        </authorList>
    </citation>
    <scope>NUCLEOTIDE SEQUENCE</scope>
    <source>
        <strain evidence="10">CBS6075</strain>
    </source>
</reference>
<keyword evidence="3 8" id="KW-0812">Transmembrane</keyword>
<evidence type="ECO:0000256" key="7">
    <source>
        <dbReference type="SAM" id="MobiDB-lite"/>
    </source>
</evidence>
<accession>A0A9P8NWU8</accession>
<dbReference type="GO" id="GO:0005637">
    <property type="term" value="C:nuclear inner membrane"/>
    <property type="evidence" value="ECO:0007669"/>
    <property type="project" value="UniProtKB-SubCell"/>
</dbReference>
<dbReference type="PANTHER" id="PTHR47808">
    <property type="entry name" value="INNER NUCLEAR MEMBRANE PROTEIN HEH2-RELATED"/>
    <property type="match status" value="1"/>
</dbReference>
<feature type="compositionally biased region" description="Low complexity" evidence="7">
    <location>
        <begin position="203"/>
        <end position="213"/>
    </location>
</feature>
<feature type="transmembrane region" description="Helical" evidence="8">
    <location>
        <begin position="539"/>
        <end position="558"/>
    </location>
</feature>
<feature type="compositionally biased region" description="Polar residues" evidence="7">
    <location>
        <begin position="154"/>
        <end position="167"/>
    </location>
</feature>
<dbReference type="InterPro" id="IPR044780">
    <property type="entry name" value="Heh2/Src1"/>
</dbReference>
<comment type="subcellular location">
    <subcellularLocation>
        <location evidence="1">Nucleus inner membrane</location>
    </subcellularLocation>
</comment>
<evidence type="ECO:0000256" key="4">
    <source>
        <dbReference type="ARBA" id="ARBA00022989"/>
    </source>
</evidence>
<evidence type="ECO:0000256" key="1">
    <source>
        <dbReference type="ARBA" id="ARBA00004540"/>
    </source>
</evidence>
<keyword evidence="6" id="KW-0539">Nucleus</keyword>
<dbReference type="Proteomes" id="UP000769157">
    <property type="component" value="Unassembled WGS sequence"/>
</dbReference>
<dbReference type="EMBL" id="JAEUBE010000487">
    <property type="protein sequence ID" value="KAH3661215.1"/>
    <property type="molecule type" value="Genomic_DNA"/>
</dbReference>
<dbReference type="GeneID" id="70238586"/>
<sequence>MDVAIPRGARKADLVKLVAAEADKRAKPVEKTGGDDKKETVDEKPTAEPENSKPDESEKSEKSVDLESKASTLKKIPPPKVTKPRPKIPKPKRIPLNPPSKPQSPPKPKLKDLLEQTVPQKRSLENESDDANSTTVHKEYSQILKKQTNHKRVFSSSAPTTPNNSVIESPKKSTLKLESSPQQEIKAETPEASRKSSRKNTPKKPVNSSPKSPAQKEVFKHPADDTSFVIPTLPSSTPMAPKSPQKHHQSLNVSNFAAQLEKLSGPTKQISPDKLSSPPPKSPDTTDDDAMLTQLQHEIDITQEQIEVQSKQALKAIEAPPPSNLAYRLGLVWFLTLSLMYAFTCYREQRIRTGFCGFEVYRPLFNYDRRSYSGLTPYLDSIENLLSLNCVPCPEHGQCFPYSKLFCDADYTVHKPIKSLFGLLPTFQTCVLDSAKVKKIDKMVKLSTDLLNRRNAEYKCGRGEDQDVGLTLPHLQNYLIERLDIKDDGFDYLWEKTLNVLENRPELVITNDFIRSNSLSKLSIKCRLIRMFMDVFIRFRWHLLGLVFIAATFKYISIRFTRYRTERKLVNELTTKVIEKLHKQAELHRLGKSSLAYIGKIQLRDYYLIDASLSAKQKTKVWDRVSKLVETNTNVKTYMTEVRGEMFKVWEWIATI</sequence>
<comment type="caution">
    <text evidence="10">The sequence shown here is derived from an EMBL/GenBank/DDBJ whole genome shotgun (WGS) entry which is preliminary data.</text>
</comment>
<keyword evidence="5 8" id="KW-0472">Membrane</keyword>
<dbReference type="GO" id="GO:0034399">
    <property type="term" value="C:nuclear periphery"/>
    <property type="evidence" value="ECO:0007669"/>
    <property type="project" value="TreeGrafter"/>
</dbReference>
<dbReference type="Pfam" id="PF09402">
    <property type="entry name" value="MSC"/>
    <property type="match status" value="1"/>
</dbReference>
<dbReference type="Gene3D" id="1.10.10.1180">
    <property type="entry name" value="MAN1, winged-helix domain"/>
    <property type="match status" value="1"/>
</dbReference>
<evidence type="ECO:0000256" key="3">
    <source>
        <dbReference type="ARBA" id="ARBA00022692"/>
    </source>
</evidence>
<keyword evidence="4 8" id="KW-1133">Transmembrane helix</keyword>
<dbReference type="GO" id="GO:0003682">
    <property type="term" value="F:chromatin binding"/>
    <property type="evidence" value="ECO:0007669"/>
    <property type="project" value="InterPro"/>
</dbReference>
<feature type="compositionally biased region" description="Basic and acidic residues" evidence="7">
    <location>
        <begin position="185"/>
        <end position="194"/>
    </location>
</feature>
<dbReference type="InterPro" id="IPR041885">
    <property type="entry name" value="MAN1_winged_helix_dom"/>
</dbReference>
<dbReference type="InterPro" id="IPR018996">
    <property type="entry name" value="Man1/Src1-like_C"/>
</dbReference>
<name>A0A9P8NWU8_9ASCO</name>